<protein>
    <submittedName>
        <fullName evidence="1">Uncharacterized protein</fullName>
    </submittedName>
</protein>
<proteinExistence type="predicted"/>
<dbReference type="EMBL" id="QUAH01000002">
    <property type="protein sequence ID" value="RFT16740.1"/>
    <property type="molecule type" value="Genomic_DNA"/>
</dbReference>
<organism evidence="1 2">
    <name type="scientific">Candidatus Saccharicenans subterraneus</name>
    <dbReference type="NCBI Taxonomy" id="2508984"/>
    <lineage>
        <taxon>Bacteria</taxon>
        <taxon>Candidatus Aminicenantota</taxon>
        <taxon>Candidatus Aminicenantia</taxon>
        <taxon>Candidatus Aminicenantales</taxon>
        <taxon>Candidatus Saccharicenantaceae</taxon>
        <taxon>Candidatus Saccharicenans</taxon>
    </lineage>
</organism>
<evidence type="ECO:0000313" key="2">
    <source>
        <dbReference type="Proteomes" id="UP000257323"/>
    </source>
</evidence>
<name>A0A3E2BPQ1_9BACT</name>
<accession>A0A3E2BPQ1</accession>
<gene>
    <name evidence="1" type="ORF">OP8BY_1353</name>
</gene>
<dbReference type="AlphaFoldDB" id="A0A3E2BPQ1"/>
<comment type="caution">
    <text evidence="1">The sequence shown here is derived from an EMBL/GenBank/DDBJ whole genome shotgun (WGS) entry which is preliminary data.</text>
</comment>
<evidence type="ECO:0000313" key="1">
    <source>
        <dbReference type="EMBL" id="RFT16740.1"/>
    </source>
</evidence>
<reference evidence="1 2" key="1">
    <citation type="submission" date="2018-08" db="EMBL/GenBank/DDBJ databases">
        <title>Genome analysis of the thermophilic bacterium of the candidate phylum Aminicenantes from deep subsurface aquifer revealed its physiology and ecological role.</title>
        <authorList>
            <person name="Kadnikov V.V."/>
            <person name="Mardanov A.V."/>
            <person name="Beletsky A.V."/>
            <person name="Karnachuk O.V."/>
            <person name="Ravin N.V."/>
        </authorList>
    </citation>
    <scope>NUCLEOTIDE SEQUENCE [LARGE SCALE GENOMIC DNA]</scope>
    <source>
        <strain evidence="1">BY38</strain>
    </source>
</reference>
<sequence>MSLKYVLTEKCIPDARLVRLISRVVLSSPLVEEIPRLSTSGKL</sequence>
<dbReference type="Proteomes" id="UP000257323">
    <property type="component" value="Unassembled WGS sequence"/>
</dbReference>